<reference evidence="4" key="1">
    <citation type="journal article" date="2022" name="Plant J.">
        <title>Strategies of tolerance reflected in two North American maple genomes.</title>
        <authorList>
            <person name="McEvoy S.L."/>
            <person name="Sezen U.U."/>
            <person name="Trouern-Trend A."/>
            <person name="McMahon S.M."/>
            <person name="Schaberg P.G."/>
            <person name="Yang J."/>
            <person name="Wegrzyn J.L."/>
            <person name="Swenson N.G."/>
        </authorList>
    </citation>
    <scope>NUCLEOTIDE SEQUENCE</scope>
    <source>
        <strain evidence="4">91603</strain>
    </source>
</reference>
<sequence>MQQPNEMMSPPALPWNLTTEQIQKYLEENQQLIMVIMENQNLGKAAECALYQRQLQNNLMYLAKIADNQPQPPKAPSQTLSQPSMQEEHYMQPSQAAMSQQQQGFIFPMSPDQQQQLSYVQQQQLIQAQMGMTPTGNYQSRPGTKGSRQDGSEGGASDGLGSQSKANLKGVALATATAMGRGVASRRLTTAIEVRGDSERQLSSLPFSLCSDSEAVRHDSKGSDGDRQQQHHRLEATDDNLSLSSLLSLFIFYF</sequence>
<dbReference type="InterPro" id="IPR007726">
    <property type="entry name" value="SS18_N"/>
</dbReference>
<proteinExistence type="inferred from homology"/>
<dbReference type="Pfam" id="PF05030">
    <property type="entry name" value="SSXT"/>
    <property type="match status" value="1"/>
</dbReference>
<feature type="region of interest" description="Disordered" evidence="2">
    <location>
        <begin position="213"/>
        <end position="233"/>
    </location>
</feature>
<feature type="compositionally biased region" description="Polar residues" evidence="2">
    <location>
        <begin position="133"/>
        <end position="142"/>
    </location>
</feature>
<feature type="region of interest" description="Disordered" evidence="2">
    <location>
        <begin position="68"/>
        <end position="101"/>
    </location>
</feature>
<feature type="compositionally biased region" description="Polar residues" evidence="2">
    <location>
        <begin position="76"/>
        <end position="85"/>
    </location>
</feature>
<comment type="similarity">
    <text evidence="1">Belongs to the SS18 family.</text>
</comment>
<evidence type="ECO:0000256" key="1">
    <source>
        <dbReference type="ARBA" id="ARBA00007945"/>
    </source>
</evidence>
<protein>
    <recommendedName>
        <fullName evidence="3">SS18 N-terminal domain-containing protein</fullName>
    </recommendedName>
</protein>
<feature type="region of interest" description="Disordered" evidence="2">
    <location>
        <begin position="133"/>
        <end position="163"/>
    </location>
</feature>
<evidence type="ECO:0000313" key="5">
    <source>
        <dbReference type="Proteomes" id="UP001064489"/>
    </source>
</evidence>
<keyword evidence="5" id="KW-1185">Reference proteome</keyword>
<evidence type="ECO:0000256" key="2">
    <source>
        <dbReference type="SAM" id="MobiDB-lite"/>
    </source>
</evidence>
<name>A0AAD5NHK1_ACENE</name>
<gene>
    <name evidence="4" type="ORF">LWI28_026975</name>
</gene>
<evidence type="ECO:0000259" key="3">
    <source>
        <dbReference type="Pfam" id="PF05030"/>
    </source>
</evidence>
<evidence type="ECO:0000313" key="4">
    <source>
        <dbReference type="EMBL" id="KAI9157726.1"/>
    </source>
</evidence>
<feature type="domain" description="SS18 N-terminal" evidence="3">
    <location>
        <begin position="17"/>
        <end position="71"/>
    </location>
</feature>
<dbReference type="EMBL" id="JAJSOW010000107">
    <property type="protein sequence ID" value="KAI9157726.1"/>
    <property type="molecule type" value="Genomic_DNA"/>
</dbReference>
<dbReference type="AlphaFoldDB" id="A0AAD5NHK1"/>
<accession>A0AAD5NHK1</accession>
<reference evidence="4" key="2">
    <citation type="submission" date="2023-02" db="EMBL/GenBank/DDBJ databases">
        <authorList>
            <person name="Swenson N.G."/>
            <person name="Wegrzyn J.L."/>
            <person name="Mcevoy S.L."/>
        </authorList>
    </citation>
    <scope>NUCLEOTIDE SEQUENCE</scope>
    <source>
        <strain evidence="4">91603</strain>
        <tissue evidence="4">Leaf</tissue>
    </source>
</reference>
<dbReference type="Proteomes" id="UP001064489">
    <property type="component" value="Chromosome 12"/>
</dbReference>
<feature type="compositionally biased region" description="Low complexity" evidence="2">
    <location>
        <begin position="91"/>
        <end position="101"/>
    </location>
</feature>
<organism evidence="4 5">
    <name type="scientific">Acer negundo</name>
    <name type="common">Box elder</name>
    <dbReference type="NCBI Taxonomy" id="4023"/>
    <lineage>
        <taxon>Eukaryota</taxon>
        <taxon>Viridiplantae</taxon>
        <taxon>Streptophyta</taxon>
        <taxon>Embryophyta</taxon>
        <taxon>Tracheophyta</taxon>
        <taxon>Spermatophyta</taxon>
        <taxon>Magnoliopsida</taxon>
        <taxon>eudicotyledons</taxon>
        <taxon>Gunneridae</taxon>
        <taxon>Pentapetalae</taxon>
        <taxon>rosids</taxon>
        <taxon>malvids</taxon>
        <taxon>Sapindales</taxon>
        <taxon>Sapindaceae</taxon>
        <taxon>Hippocastanoideae</taxon>
        <taxon>Acereae</taxon>
        <taxon>Acer</taxon>
    </lineage>
</organism>
<feature type="compositionally biased region" description="Basic and acidic residues" evidence="2">
    <location>
        <begin position="214"/>
        <end position="233"/>
    </location>
</feature>
<comment type="caution">
    <text evidence="4">The sequence shown here is derived from an EMBL/GenBank/DDBJ whole genome shotgun (WGS) entry which is preliminary data.</text>
</comment>